<organism evidence="2">
    <name type="scientific">Ganoderma boninense</name>
    <dbReference type="NCBI Taxonomy" id="34458"/>
    <lineage>
        <taxon>Eukaryota</taxon>
        <taxon>Fungi</taxon>
        <taxon>Dikarya</taxon>
        <taxon>Basidiomycota</taxon>
        <taxon>Agaricomycotina</taxon>
        <taxon>Agaricomycetes</taxon>
        <taxon>Polyporales</taxon>
        <taxon>Polyporaceae</taxon>
        <taxon>Ganoderma</taxon>
    </lineage>
</organism>
<feature type="region of interest" description="Disordered" evidence="1">
    <location>
        <begin position="1"/>
        <end position="44"/>
    </location>
</feature>
<evidence type="ECO:0000313" key="2">
    <source>
        <dbReference type="EMBL" id="VWO99034.1"/>
    </source>
</evidence>
<sequence>MFSASTSVPRSAPQQDDAARAADDRVQEQEDSEAGLYREPEPSASQVTMVEVTLLGDLVRILAETKTQQRLLLEEERLANAHRAALVRAQEDSVRQQAALVEQQKLATAAAIRAELRTYNSVSSYWKPLPLMNGDPLPADVEFPSDPWQLKHMTETAVMRLAELYGVGEEDSNLEGTKDNISLFLSGRRAP</sequence>
<gene>
    <name evidence="2" type="primary">I1S4N1</name>
</gene>
<dbReference type="AlphaFoldDB" id="A0A5K1K111"/>
<protein>
    <submittedName>
        <fullName evidence="2">N/A</fullName>
    </submittedName>
</protein>
<feature type="compositionally biased region" description="Polar residues" evidence="1">
    <location>
        <begin position="1"/>
        <end position="14"/>
    </location>
</feature>
<evidence type="ECO:0000256" key="1">
    <source>
        <dbReference type="SAM" id="MobiDB-lite"/>
    </source>
</evidence>
<dbReference type="EMBL" id="LR727353">
    <property type="protein sequence ID" value="VWO99034.1"/>
    <property type="molecule type" value="Genomic_DNA"/>
</dbReference>
<reference evidence="2" key="1">
    <citation type="submission" date="2019-10" db="EMBL/GenBank/DDBJ databases">
        <authorList>
            <person name="Nor Muhammad N."/>
        </authorList>
    </citation>
    <scope>NUCLEOTIDE SEQUENCE</scope>
</reference>
<proteinExistence type="predicted"/>
<name>A0A5K1K111_9APHY</name>
<feature type="compositionally biased region" description="Basic and acidic residues" evidence="1">
    <location>
        <begin position="17"/>
        <end position="28"/>
    </location>
</feature>
<accession>A0A5K1K111</accession>